<dbReference type="InterPro" id="IPR055035">
    <property type="entry name" value="THAP9_C"/>
</dbReference>
<feature type="domain" description="Transposable element P transposase-like RNase H C-terminal" evidence="2">
    <location>
        <begin position="32"/>
        <end position="66"/>
    </location>
</feature>
<feature type="chain" id="PRO_5005344270" evidence="1">
    <location>
        <begin position="18"/>
        <end position="280"/>
    </location>
</feature>
<sequence length="280" mass="32504">GFLGFLICINSAQLLFQTLFQDRNVLKYIPFYKLNQDHKELLFSCIRPRRGGNNNPTTRLFKAAMKKLLVHCQLRNASTGNCIALENISILHILSFHSNVNSENIIQWSSGLQRLKDDIVVEDDVYDHDYIPDVKYLSEFSRDVTVYIAGYVVMQLQRTILCNYCIDALKSNQRIYSDSLIAYKDKGKLTYPSNDVLKVCHTCEKIIRNALCERGGIYMKKHFTAEYLTIKALTRFIGYKLFVTLENHTSEQNAVDNYIVYLMRAICNKYIKIRLHFIAQ</sequence>
<dbReference type="Pfam" id="PF21789">
    <property type="entry name" value="TNP-like_RNaseH_C"/>
    <property type="match status" value="1"/>
</dbReference>
<dbReference type="AlphaFoldDB" id="E2BKX1"/>
<reference evidence="4 5" key="1">
    <citation type="journal article" date="2010" name="Science">
        <title>Genomic comparison of the ants Camponotus floridanus and Harpegnathos saltator.</title>
        <authorList>
            <person name="Bonasio R."/>
            <person name="Zhang G."/>
            <person name="Ye C."/>
            <person name="Mutti N.S."/>
            <person name="Fang X."/>
            <person name="Qin N."/>
            <person name="Donahue G."/>
            <person name="Yang P."/>
            <person name="Li Q."/>
            <person name="Li C."/>
            <person name="Zhang P."/>
            <person name="Huang Z."/>
            <person name="Berger S.L."/>
            <person name="Reinberg D."/>
            <person name="Wang J."/>
            <person name="Liebig J."/>
        </authorList>
    </citation>
    <scope>NUCLEOTIDE SEQUENCE [LARGE SCALE GENOMIC DNA]</scope>
    <source>
        <strain evidence="4 5">R22 G/1</strain>
    </source>
</reference>
<dbReference type="OrthoDB" id="7312725at2759"/>
<evidence type="ECO:0000259" key="3">
    <source>
        <dbReference type="Pfam" id="PF22824"/>
    </source>
</evidence>
<dbReference type="PANTHER" id="PTHR47577:SF2">
    <property type="entry name" value="THAP DOMAIN CONTAINING 9"/>
    <property type="match status" value="1"/>
</dbReference>
<dbReference type="Proteomes" id="UP000008237">
    <property type="component" value="Unassembled WGS sequence"/>
</dbReference>
<name>E2BKX1_HARSA</name>
<keyword evidence="1" id="KW-0732">Signal</keyword>
<feature type="non-terminal residue" evidence="4">
    <location>
        <position position="1"/>
    </location>
</feature>
<gene>
    <name evidence="4" type="ORF">EAI_14356</name>
</gene>
<evidence type="ECO:0000256" key="1">
    <source>
        <dbReference type="SAM" id="SignalP"/>
    </source>
</evidence>
<dbReference type="EMBL" id="GL448847">
    <property type="protein sequence ID" value="EFN83659.1"/>
    <property type="molecule type" value="Genomic_DNA"/>
</dbReference>
<dbReference type="InterPro" id="IPR048367">
    <property type="entry name" value="TNP-like_RNaseH_C"/>
</dbReference>
<dbReference type="Pfam" id="PF22824">
    <property type="entry name" value="THAP9_C"/>
    <property type="match status" value="1"/>
</dbReference>
<dbReference type="PANTHER" id="PTHR47577">
    <property type="entry name" value="THAP DOMAIN-CONTAINING PROTEIN 6"/>
    <property type="match status" value="1"/>
</dbReference>
<evidence type="ECO:0000313" key="5">
    <source>
        <dbReference type="Proteomes" id="UP000008237"/>
    </source>
</evidence>
<accession>E2BKX1</accession>
<dbReference type="InParanoid" id="E2BKX1"/>
<feature type="signal peptide" evidence="1">
    <location>
        <begin position="1"/>
        <end position="17"/>
    </location>
</feature>
<organism evidence="5">
    <name type="scientific">Harpegnathos saltator</name>
    <name type="common">Jerdon's jumping ant</name>
    <dbReference type="NCBI Taxonomy" id="610380"/>
    <lineage>
        <taxon>Eukaryota</taxon>
        <taxon>Metazoa</taxon>
        <taxon>Ecdysozoa</taxon>
        <taxon>Arthropoda</taxon>
        <taxon>Hexapoda</taxon>
        <taxon>Insecta</taxon>
        <taxon>Pterygota</taxon>
        <taxon>Neoptera</taxon>
        <taxon>Endopterygota</taxon>
        <taxon>Hymenoptera</taxon>
        <taxon>Apocrita</taxon>
        <taxon>Aculeata</taxon>
        <taxon>Formicoidea</taxon>
        <taxon>Formicidae</taxon>
        <taxon>Ponerinae</taxon>
        <taxon>Ponerini</taxon>
        <taxon>Harpegnathos</taxon>
    </lineage>
</organism>
<evidence type="ECO:0000313" key="4">
    <source>
        <dbReference type="EMBL" id="EFN83659.1"/>
    </source>
</evidence>
<protein>
    <submittedName>
        <fullName evidence="4">THAP domain-containing protein 9</fullName>
    </submittedName>
</protein>
<proteinExistence type="predicted"/>
<dbReference type="OMA" id="NCEECCA"/>
<feature type="domain" description="DNA transposase THAP9 C-terminal" evidence="3">
    <location>
        <begin position="136"/>
        <end position="280"/>
    </location>
</feature>
<keyword evidence="5" id="KW-1185">Reference proteome</keyword>
<evidence type="ECO:0000259" key="2">
    <source>
        <dbReference type="Pfam" id="PF21789"/>
    </source>
</evidence>
<dbReference type="STRING" id="610380.E2BKX1"/>
<feature type="non-terminal residue" evidence="4">
    <location>
        <position position="280"/>
    </location>
</feature>